<feature type="region of interest" description="Disordered" evidence="3">
    <location>
        <begin position="116"/>
        <end position="137"/>
    </location>
</feature>
<sequence>MYTTDLVESTDLPMPEVSNHSHHHLLGAVGQPSPVFQGFNTTRSDSPSQHTYAPHTAYHDGSIHHRIKHSENGSNASVEDDLSTLIAHAHKQRELDKARRAATIAVDGLSGVGSQVDNLSLGGSQQPRKWTEEPVASSRYDNAQTYGLSAGGFGQGNGNTIGNGHINVNANGNGNGTVRFDDDHWDRATASLTTHRGGSLSPVNQNNHNRTPDPLSFYVPPKTAPLPTFQPFSDSAKLPPLISQPSQVPGHPHTAALTSQAELYYASPDRAIFARPPSTSPASAPAAAVASVPVNHDFAADISRHLEGLSKLIDPFLTQNGELDKARKEIEMWKREWSEAQNEIKRLQGAVAKPKIGPTFTAVLIDGDGLIFQDSLISQGFLGGQKAAHSLLTALPTLAASSASSPLLEVKVEASGAVSSNGETISNNEGKELGSVVVQIFLNKAGLGTALTKTGLIPSLNKYEAFWQGFSSSHELFTVCDVGVGKEATDAKIREYLKLYTRNAQCEMIVLGASHDNGYANVLSSLQTESRLSKLLLLKGYKDLAGQLKQYSSRVVSIPDLFRTTKIPPIPTTFSSVVKESAVQPKSSPPTTAPAIKPKSLKEAVGTPQMSGEVIKKKVKSPSSEDEIETIEWSTISQSTQGKGKADGSGSGSTYASHKNNKKFKGSVVNEDDDGGTESDEWQTLKGKKDKKKKKQDQLQHQPKYTKFNKHVAEAVRALDPRPCHTYYLSPWGCKNDDECKYGHDYDLNQAQLDVLAKLAKSIMCPYILSDKCRYSDDECVYGHRCPNPDNCTYGDTCRFYAIPNGHGELDG</sequence>
<evidence type="ECO:0000313" key="5">
    <source>
        <dbReference type="EMBL" id="OCF31212.1"/>
    </source>
</evidence>
<dbReference type="PANTHER" id="PTHR37543:SF1">
    <property type="entry name" value="CCCH ZINC FINGER DNA BINDING PROTEIN (AFU_ORTHOLOGUE AFUA_5G12760)"/>
    <property type="match status" value="1"/>
</dbReference>
<gene>
    <name evidence="5" type="ORF">I316_07181</name>
</gene>
<feature type="zinc finger region" description="C3H1-type" evidence="1">
    <location>
        <begin position="718"/>
        <end position="747"/>
    </location>
</feature>
<keyword evidence="1" id="KW-0863">Zinc-finger</keyword>
<evidence type="ECO:0000256" key="1">
    <source>
        <dbReference type="PROSITE-ProRule" id="PRU00723"/>
    </source>
</evidence>
<evidence type="ECO:0000259" key="4">
    <source>
        <dbReference type="PROSITE" id="PS50103"/>
    </source>
</evidence>
<dbReference type="PROSITE" id="PS50103">
    <property type="entry name" value="ZF_C3H1"/>
    <property type="match status" value="1"/>
</dbReference>
<accession>A0A1B9GJE2</accession>
<dbReference type="OrthoDB" id="2270193at2759"/>
<protein>
    <recommendedName>
        <fullName evidence="4">C3H1-type domain-containing protein</fullName>
    </recommendedName>
</protein>
<keyword evidence="6" id="KW-1185">Reference proteome</keyword>
<dbReference type="Pfam" id="PF25543">
    <property type="entry name" value="zf-CCCH_tandem"/>
    <property type="match status" value="1"/>
</dbReference>
<feature type="coiled-coil region" evidence="2">
    <location>
        <begin position="323"/>
        <end position="350"/>
    </location>
</feature>
<feature type="region of interest" description="Disordered" evidence="3">
    <location>
        <begin position="581"/>
        <end position="703"/>
    </location>
</feature>
<keyword evidence="1" id="KW-0479">Metal-binding</keyword>
<evidence type="ECO:0000256" key="2">
    <source>
        <dbReference type="SAM" id="Coils"/>
    </source>
</evidence>
<keyword evidence="1" id="KW-0862">Zinc</keyword>
<dbReference type="EMBL" id="KV700137">
    <property type="protein sequence ID" value="OCF31212.1"/>
    <property type="molecule type" value="Genomic_DNA"/>
</dbReference>
<name>A0A1B9GJE2_9TREE</name>
<feature type="compositionally biased region" description="Basic residues" evidence="3">
    <location>
        <begin position="686"/>
        <end position="695"/>
    </location>
</feature>
<feature type="compositionally biased region" description="Polar residues" evidence="3">
    <location>
        <begin position="116"/>
        <end position="128"/>
    </location>
</feature>
<evidence type="ECO:0000256" key="3">
    <source>
        <dbReference type="SAM" id="MobiDB-lite"/>
    </source>
</evidence>
<organism evidence="5 6">
    <name type="scientific">Kwoniella heveanensis BCC8398</name>
    <dbReference type="NCBI Taxonomy" id="1296120"/>
    <lineage>
        <taxon>Eukaryota</taxon>
        <taxon>Fungi</taxon>
        <taxon>Dikarya</taxon>
        <taxon>Basidiomycota</taxon>
        <taxon>Agaricomycotina</taxon>
        <taxon>Tremellomycetes</taxon>
        <taxon>Tremellales</taxon>
        <taxon>Cryptococcaceae</taxon>
        <taxon>Kwoniella</taxon>
    </lineage>
</organism>
<feature type="compositionally biased region" description="Polar residues" evidence="3">
    <location>
        <begin position="632"/>
        <end position="642"/>
    </location>
</feature>
<dbReference type="Proteomes" id="UP000092666">
    <property type="component" value="Unassembled WGS sequence"/>
</dbReference>
<dbReference type="AlphaFoldDB" id="A0A1B9GJE2"/>
<dbReference type="Gene3D" id="3.30.1370.210">
    <property type="match status" value="1"/>
</dbReference>
<feature type="compositionally biased region" description="Acidic residues" evidence="3">
    <location>
        <begin position="670"/>
        <end position="681"/>
    </location>
</feature>
<dbReference type="PANTHER" id="PTHR37543">
    <property type="entry name" value="CCCH ZINC FINGER DNA BINDING PROTEIN (AFU_ORTHOLOGUE AFUA_5G12760)"/>
    <property type="match status" value="1"/>
</dbReference>
<dbReference type="InterPro" id="IPR057654">
    <property type="entry name" value="Znf-CCCH_tandem"/>
</dbReference>
<keyword evidence="2" id="KW-0175">Coiled coil</keyword>
<feature type="domain" description="C3H1-type" evidence="4">
    <location>
        <begin position="718"/>
        <end position="747"/>
    </location>
</feature>
<dbReference type="GO" id="GO:0008270">
    <property type="term" value="F:zinc ion binding"/>
    <property type="evidence" value="ECO:0007669"/>
    <property type="project" value="UniProtKB-KW"/>
</dbReference>
<dbReference type="Pfam" id="PF25540">
    <property type="entry name" value="DUF7923"/>
    <property type="match status" value="1"/>
</dbReference>
<proteinExistence type="predicted"/>
<reference evidence="6" key="2">
    <citation type="submission" date="2013-12" db="EMBL/GenBank/DDBJ databases">
        <title>Evolution of pathogenesis and genome organization in the Tremellales.</title>
        <authorList>
            <person name="Cuomo C."/>
            <person name="Litvintseva A."/>
            <person name="Heitman J."/>
            <person name="Chen Y."/>
            <person name="Sun S."/>
            <person name="Springer D."/>
            <person name="Dromer F."/>
            <person name="Young S."/>
            <person name="Zeng Q."/>
            <person name="Chapman S."/>
            <person name="Gujja S."/>
            <person name="Saif S."/>
            <person name="Birren B."/>
        </authorList>
    </citation>
    <scope>NUCLEOTIDE SEQUENCE [LARGE SCALE GENOMIC DNA]</scope>
    <source>
        <strain evidence="6">BCC8398</strain>
    </source>
</reference>
<reference evidence="5 6" key="1">
    <citation type="submission" date="2013-07" db="EMBL/GenBank/DDBJ databases">
        <title>The Genome Sequence of Cryptococcus heveanensis BCC8398.</title>
        <authorList>
            <consortium name="The Broad Institute Genome Sequencing Platform"/>
            <person name="Cuomo C."/>
            <person name="Litvintseva A."/>
            <person name="Chen Y."/>
            <person name="Heitman J."/>
            <person name="Sun S."/>
            <person name="Springer D."/>
            <person name="Dromer F."/>
            <person name="Young S.K."/>
            <person name="Zeng Q."/>
            <person name="Gargeya S."/>
            <person name="Fitzgerald M."/>
            <person name="Abouelleil A."/>
            <person name="Alvarado L."/>
            <person name="Berlin A.M."/>
            <person name="Chapman S.B."/>
            <person name="Dewar J."/>
            <person name="Goldberg J."/>
            <person name="Griggs A."/>
            <person name="Gujja S."/>
            <person name="Hansen M."/>
            <person name="Howarth C."/>
            <person name="Imamovic A."/>
            <person name="Larimer J."/>
            <person name="McCowan C."/>
            <person name="Murphy C."/>
            <person name="Pearson M."/>
            <person name="Priest M."/>
            <person name="Roberts A."/>
            <person name="Saif S."/>
            <person name="Shea T."/>
            <person name="Sykes S."/>
            <person name="Wortman J."/>
            <person name="Nusbaum C."/>
            <person name="Birren B."/>
        </authorList>
    </citation>
    <scope>NUCLEOTIDE SEQUENCE [LARGE SCALE GENOMIC DNA]</scope>
    <source>
        <strain evidence="5 6">BCC8398</strain>
    </source>
</reference>
<dbReference type="InterPro" id="IPR057683">
    <property type="entry name" value="DUF7923"/>
</dbReference>
<dbReference type="InterPro" id="IPR000571">
    <property type="entry name" value="Znf_CCCH"/>
</dbReference>
<evidence type="ECO:0000313" key="6">
    <source>
        <dbReference type="Proteomes" id="UP000092666"/>
    </source>
</evidence>